<evidence type="ECO:0000313" key="1">
    <source>
        <dbReference type="EMBL" id="OMO94056.1"/>
    </source>
</evidence>
<comment type="caution">
    <text evidence="1">The sequence shown here is derived from an EMBL/GenBank/DDBJ whole genome shotgun (WGS) entry which is preliminary data.</text>
</comment>
<proteinExistence type="predicted"/>
<organism evidence="1 2">
    <name type="scientific">Corchorus capsularis</name>
    <name type="common">Jute</name>
    <dbReference type="NCBI Taxonomy" id="210143"/>
    <lineage>
        <taxon>Eukaryota</taxon>
        <taxon>Viridiplantae</taxon>
        <taxon>Streptophyta</taxon>
        <taxon>Embryophyta</taxon>
        <taxon>Tracheophyta</taxon>
        <taxon>Spermatophyta</taxon>
        <taxon>Magnoliopsida</taxon>
        <taxon>eudicotyledons</taxon>
        <taxon>Gunneridae</taxon>
        <taxon>Pentapetalae</taxon>
        <taxon>rosids</taxon>
        <taxon>malvids</taxon>
        <taxon>Malvales</taxon>
        <taxon>Malvaceae</taxon>
        <taxon>Grewioideae</taxon>
        <taxon>Apeibeae</taxon>
        <taxon>Corchorus</taxon>
    </lineage>
</organism>
<gene>
    <name evidence="1" type="ORF">CCACVL1_06208</name>
</gene>
<dbReference type="Proteomes" id="UP000188268">
    <property type="component" value="Unassembled WGS sequence"/>
</dbReference>
<protein>
    <submittedName>
        <fullName evidence="1">Uncharacterized protein</fullName>
    </submittedName>
</protein>
<dbReference type="AlphaFoldDB" id="A0A1R3JGV8"/>
<dbReference type="Gramene" id="OMO94056">
    <property type="protein sequence ID" value="OMO94056"/>
    <property type="gene ID" value="CCACVL1_06208"/>
</dbReference>
<evidence type="ECO:0000313" key="2">
    <source>
        <dbReference type="Proteomes" id="UP000188268"/>
    </source>
</evidence>
<reference evidence="1 2" key="1">
    <citation type="submission" date="2013-09" db="EMBL/GenBank/DDBJ databases">
        <title>Corchorus capsularis genome sequencing.</title>
        <authorList>
            <person name="Alam M."/>
            <person name="Haque M.S."/>
            <person name="Islam M.S."/>
            <person name="Emdad E.M."/>
            <person name="Islam M.M."/>
            <person name="Ahmed B."/>
            <person name="Halim A."/>
            <person name="Hossen Q.M.M."/>
            <person name="Hossain M.Z."/>
            <person name="Ahmed R."/>
            <person name="Khan M.M."/>
            <person name="Islam R."/>
            <person name="Rashid M.M."/>
            <person name="Khan S.A."/>
            <person name="Rahman M.S."/>
            <person name="Alam M."/>
        </authorList>
    </citation>
    <scope>NUCLEOTIDE SEQUENCE [LARGE SCALE GENOMIC DNA]</scope>
    <source>
        <strain evidence="2">cv. CVL-1</strain>
        <tissue evidence="1">Whole seedling</tissue>
    </source>
</reference>
<keyword evidence="2" id="KW-1185">Reference proteome</keyword>
<dbReference type="OrthoDB" id="5835829at2759"/>
<name>A0A1R3JGV8_COCAP</name>
<dbReference type="EMBL" id="AWWV01007971">
    <property type="protein sequence ID" value="OMO94056.1"/>
    <property type="molecule type" value="Genomic_DNA"/>
</dbReference>
<sequence length="56" mass="6473">MGDNEKAKEIRRKACEVKEMIQNAMKDDEEGFKGSSVKAMDDFFNAARMMREQNGR</sequence>
<accession>A0A1R3JGV8</accession>